<protein>
    <submittedName>
        <fullName evidence="1">Uncharacterized protein</fullName>
    </submittedName>
</protein>
<comment type="caution">
    <text evidence="1">The sequence shown here is derived from an EMBL/GenBank/DDBJ whole genome shotgun (WGS) entry which is preliminary data.</text>
</comment>
<name>A0ABR2EY95_9ROSI</name>
<organism evidence="1 2">
    <name type="scientific">Hibiscus sabdariffa</name>
    <name type="common">roselle</name>
    <dbReference type="NCBI Taxonomy" id="183260"/>
    <lineage>
        <taxon>Eukaryota</taxon>
        <taxon>Viridiplantae</taxon>
        <taxon>Streptophyta</taxon>
        <taxon>Embryophyta</taxon>
        <taxon>Tracheophyta</taxon>
        <taxon>Spermatophyta</taxon>
        <taxon>Magnoliopsida</taxon>
        <taxon>eudicotyledons</taxon>
        <taxon>Gunneridae</taxon>
        <taxon>Pentapetalae</taxon>
        <taxon>rosids</taxon>
        <taxon>malvids</taxon>
        <taxon>Malvales</taxon>
        <taxon>Malvaceae</taxon>
        <taxon>Malvoideae</taxon>
        <taxon>Hibiscus</taxon>
    </lineage>
</organism>
<proteinExistence type="predicted"/>
<evidence type="ECO:0000313" key="2">
    <source>
        <dbReference type="Proteomes" id="UP001472677"/>
    </source>
</evidence>
<reference evidence="1 2" key="1">
    <citation type="journal article" date="2024" name="G3 (Bethesda)">
        <title>Genome assembly of Hibiscus sabdariffa L. provides insights into metabolisms of medicinal natural products.</title>
        <authorList>
            <person name="Kim T."/>
        </authorList>
    </citation>
    <scope>NUCLEOTIDE SEQUENCE [LARGE SCALE GENOMIC DNA]</scope>
    <source>
        <strain evidence="1">TK-2024</strain>
        <tissue evidence="1">Old leaves</tissue>
    </source>
</reference>
<keyword evidence="2" id="KW-1185">Reference proteome</keyword>
<sequence length="167" mass="18990">MHSSYNVDHLDLHKELPFQRNLMNKPQASDHDYHRLILVSGGSSMVSAGRIRAMEAVLGTESSDGPDPEPTASVLAFNYQNSEASRYLKQREWWHIKMGFLRQKKEHNRDWCEDEDEDNGEVGFVNNGYGVLIGSTQQHGFRHFYYKTVKITTGVSVGGTFSCSITY</sequence>
<gene>
    <name evidence="1" type="ORF">V6N12_006240</name>
</gene>
<evidence type="ECO:0000313" key="1">
    <source>
        <dbReference type="EMBL" id="KAK8567663.1"/>
    </source>
</evidence>
<accession>A0ABR2EY95</accession>
<dbReference type="EMBL" id="JBBPBM010000009">
    <property type="protein sequence ID" value="KAK8567663.1"/>
    <property type="molecule type" value="Genomic_DNA"/>
</dbReference>
<dbReference type="Proteomes" id="UP001472677">
    <property type="component" value="Unassembled WGS sequence"/>
</dbReference>